<comment type="catalytic activity">
    <reaction evidence="6">
        <text>tRNA(Sec) + L-serine + ATP = L-seryl-tRNA(Sec) + AMP + diphosphate + H(+)</text>
        <dbReference type="Rhea" id="RHEA:42580"/>
        <dbReference type="Rhea" id="RHEA-COMP:9742"/>
        <dbReference type="Rhea" id="RHEA-COMP:10128"/>
        <dbReference type="ChEBI" id="CHEBI:15378"/>
        <dbReference type="ChEBI" id="CHEBI:30616"/>
        <dbReference type="ChEBI" id="CHEBI:33019"/>
        <dbReference type="ChEBI" id="CHEBI:33384"/>
        <dbReference type="ChEBI" id="CHEBI:78442"/>
        <dbReference type="ChEBI" id="CHEBI:78533"/>
        <dbReference type="ChEBI" id="CHEBI:456215"/>
        <dbReference type="EC" id="6.1.1.11"/>
    </reaction>
</comment>
<dbReference type="Gene3D" id="3.30.930.10">
    <property type="entry name" value="Bira Bifunctional Protein, Domain 2"/>
    <property type="match status" value="1"/>
</dbReference>
<keyword evidence="8" id="KW-0175">Coiled coil</keyword>
<dbReference type="InterPro" id="IPR045864">
    <property type="entry name" value="aa-tRNA-synth_II/BPL/LPL"/>
</dbReference>
<dbReference type="STRING" id="1617426.TR69_WS6001000963"/>
<dbReference type="PANTHER" id="PTHR43697:SF1">
    <property type="entry name" value="SERINE--TRNA LIGASE"/>
    <property type="match status" value="1"/>
</dbReference>
<accession>A0A136LZ59</accession>
<name>A0A136LZ59_9BACT</name>
<dbReference type="GO" id="GO:0000166">
    <property type="term" value="F:nucleotide binding"/>
    <property type="evidence" value="ECO:0007669"/>
    <property type="project" value="InterPro"/>
</dbReference>
<dbReference type="InterPro" id="IPR015866">
    <property type="entry name" value="Ser-tRNA-synth_1_N"/>
</dbReference>
<reference evidence="10 11" key="1">
    <citation type="submission" date="2015-02" db="EMBL/GenBank/DDBJ databases">
        <title>Improved understanding of the partial-nitritation anammox process through 23 genomes representing the majority of the microbial community.</title>
        <authorList>
            <person name="Speth D.R."/>
            <person name="In T Zandt M."/>
            <person name="Guerrero Cruz S."/>
            <person name="Jetten M.S."/>
            <person name="Dutilh B.E."/>
        </authorList>
    </citation>
    <scope>NUCLEOTIDE SEQUENCE [LARGE SCALE GENOMIC DNA]</scope>
    <source>
        <strain evidence="10">OLB20</strain>
    </source>
</reference>
<dbReference type="InterPro" id="IPR010978">
    <property type="entry name" value="tRNA-bd_arm"/>
</dbReference>
<dbReference type="AlphaFoldDB" id="A0A136LZ59"/>
<dbReference type="Pfam" id="PF02403">
    <property type="entry name" value="Seryl_tRNA_N"/>
    <property type="match status" value="1"/>
</dbReference>
<evidence type="ECO:0000256" key="8">
    <source>
        <dbReference type="SAM" id="Coils"/>
    </source>
</evidence>
<evidence type="ECO:0000256" key="3">
    <source>
        <dbReference type="ARBA" id="ARBA00022490"/>
    </source>
</evidence>
<feature type="coiled-coil region" evidence="8">
    <location>
        <begin position="36"/>
        <end position="94"/>
    </location>
</feature>
<comment type="catalytic activity">
    <reaction evidence="7">
        <text>tRNA(Ser) + L-serine + ATP = L-seryl-tRNA(Ser) + AMP + diphosphate + H(+)</text>
        <dbReference type="Rhea" id="RHEA:12292"/>
        <dbReference type="Rhea" id="RHEA-COMP:9669"/>
        <dbReference type="Rhea" id="RHEA-COMP:9703"/>
        <dbReference type="ChEBI" id="CHEBI:15378"/>
        <dbReference type="ChEBI" id="CHEBI:30616"/>
        <dbReference type="ChEBI" id="CHEBI:33019"/>
        <dbReference type="ChEBI" id="CHEBI:33384"/>
        <dbReference type="ChEBI" id="CHEBI:78442"/>
        <dbReference type="ChEBI" id="CHEBI:78533"/>
        <dbReference type="ChEBI" id="CHEBI:456215"/>
        <dbReference type="EC" id="6.1.1.11"/>
    </reaction>
</comment>
<proteinExistence type="inferred from homology"/>
<dbReference type="GO" id="GO:0006412">
    <property type="term" value="P:translation"/>
    <property type="evidence" value="ECO:0007669"/>
    <property type="project" value="UniProtKB-KW"/>
</dbReference>
<dbReference type="Proteomes" id="UP000070457">
    <property type="component" value="Unassembled WGS sequence"/>
</dbReference>
<comment type="pathway">
    <text evidence="1">Aminoacyl-tRNA biosynthesis; selenocysteinyl-tRNA(Sec) biosynthesis; L-seryl-tRNA(Sec) from L-serine and tRNA(Sec): step 1/1.</text>
</comment>
<feature type="domain" description="Serine-tRNA synthetase type1 N-terminal" evidence="9">
    <location>
        <begin position="1"/>
        <end position="106"/>
    </location>
</feature>
<dbReference type="EMBL" id="JYNZ01000003">
    <property type="protein sequence ID" value="KXK26939.1"/>
    <property type="molecule type" value="Genomic_DNA"/>
</dbReference>
<dbReference type="Gene3D" id="1.10.287.40">
    <property type="entry name" value="Serine-tRNA synthetase, tRNA binding domain"/>
    <property type="match status" value="1"/>
</dbReference>
<organism evidence="10 11">
    <name type="scientific">candidate division WS6 bacterium OLB20</name>
    <dbReference type="NCBI Taxonomy" id="1617426"/>
    <lineage>
        <taxon>Bacteria</taxon>
        <taxon>Candidatus Dojkabacteria</taxon>
    </lineage>
</organism>
<evidence type="ECO:0000313" key="10">
    <source>
        <dbReference type="EMBL" id="KXK26939.1"/>
    </source>
</evidence>
<evidence type="ECO:0000313" key="11">
    <source>
        <dbReference type="Proteomes" id="UP000070457"/>
    </source>
</evidence>
<dbReference type="GO" id="GO:0004828">
    <property type="term" value="F:serine-tRNA ligase activity"/>
    <property type="evidence" value="ECO:0007669"/>
    <property type="project" value="UniProtKB-EC"/>
</dbReference>
<dbReference type="SUPFAM" id="SSF55681">
    <property type="entry name" value="Class II aaRS and biotin synthetases"/>
    <property type="match status" value="1"/>
</dbReference>
<dbReference type="PANTHER" id="PTHR43697">
    <property type="entry name" value="SERYL-TRNA SYNTHETASE"/>
    <property type="match status" value="1"/>
</dbReference>
<evidence type="ECO:0000256" key="6">
    <source>
        <dbReference type="ARBA" id="ARBA00047929"/>
    </source>
</evidence>
<comment type="caution">
    <text evidence="10">The sequence shown here is derived from an EMBL/GenBank/DDBJ whole genome shotgun (WGS) entry which is preliminary data.</text>
</comment>
<dbReference type="SUPFAM" id="SSF46589">
    <property type="entry name" value="tRNA-binding arm"/>
    <property type="match status" value="1"/>
</dbReference>
<evidence type="ECO:0000256" key="2">
    <source>
        <dbReference type="ARBA" id="ARBA00010728"/>
    </source>
</evidence>
<sequence>MVDPKFIRENPDRMRQIILSGRSKPDKADVDAWLKLDEKRSELIRTRDEINQRKNELAQIGKKGGNIDEIREKGQQLKKDSAELEESLALIEKQWQAILDWMPNVPHPDMPVGEGEHDNPVIKAWTPDGGEVKQELGKVGDTHNWMPERSIHWDSDDFVPKHHLDLGESLGVIDNNQGAKVSGSRFTYIFADLARLQFAVQQLLFGELLRRGFQPIIPPLLVKDKALYGTSHFPEQVDQVYQIKNDYLEDQDQSLYLVGSSEPSNFSFFMDKTLDHDQLPVKNVCLYTVFQIRGRIVGSRHQRD</sequence>
<comment type="similarity">
    <text evidence="2">Belongs to the class-II aminoacyl-tRNA synthetase family. Type-1 seryl-tRNA synthetase subfamily.</text>
</comment>
<gene>
    <name evidence="10" type="primary">serS_1</name>
    <name evidence="10" type="ORF">TR69_WS6001000963</name>
</gene>
<protein>
    <recommendedName>
        <fullName evidence="5">Seryl-tRNA(Ser/Sec) synthetase</fullName>
    </recommendedName>
</protein>
<dbReference type="InterPro" id="IPR042103">
    <property type="entry name" value="SerRS_1_N_sf"/>
</dbReference>
<keyword evidence="3" id="KW-0963">Cytoplasm</keyword>
<evidence type="ECO:0000256" key="1">
    <source>
        <dbReference type="ARBA" id="ARBA00005045"/>
    </source>
</evidence>
<evidence type="ECO:0000259" key="9">
    <source>
        <dbReference type="Pfam" id="PF02403"/>
    </source>
</evidence>
<evidence type="ECO:0000256" key="4">
    <source>
        <dbReference type="ARBA" id="ARBA00022917"/>
    </source>
</evidence>
<keyword evidence="10" id="KW-0436">Ligase</keyword>
<evidence type="ECO:0000256" key="5">
    <source>
        <dbReference type="ARBA" id="ARBA00033352"/>
    </source>
</evidence>
<keyword evidence="4" id="KW-0648">Protein biosynthesis</keyword>
<evidence type="ECO:0000256" key="7">
    <source>
        <dbReference type="ARBA" id="ARBA00048823"/>
    </source>
</evidence>